<dbReference type="Gene3D" id="2.170.130.10">
    <property type="entry name" value="TonB-dependent receptor, plug domain"/>
    <property type="match status" value="1"/>
</dbReference>
<evidence type="ECO:0000256" key="1">
    <source>
        <dbReference type="ARBA" id="ARBA00004571"/>
    </source>
</evidence>
<dbReference type="Pfam" id="PF07715">
    <property type="entry name" value="Plug"/>
    <property type="match status" value="1"/>
</dbReference>
<evidence type="ECO:0000256" key="6">
    <source>
        <dbReference type="ARBA" id="ARBA00023237"/>
    </source>
</evidence>
<keyword evidence="6 7" id="KW-0998">Cell outer membrane</keyword>
<dbReference type="InterPro" id="IPR008969">
    <property type="entry name" value="CarboxyPept-like_regulatory"/>
</dbReference>
<evidence type="ECO:0000256" key="3">
    <source>
        <dbReference type="ARBA" id="ARBA00022452"/>
    </source>
</evidence>
<dbReference type="Pfam" id="PF13715">
    <property type="entry name" value="CarbopepD_reg_2"/>
    <property type="match status" value="1"/>
</dbReference>
<evidence type="ECO:0000259" key="8">
    <source>
        <dbReference type="Pfam" id="PF07715"/>
    </source>
</evidence>
<comment type="subcellular location">
    <subcellularLocation>
        <location evidence="1 7">Cell outer membrane</location>
        <topology evidence="1 7">Multi-pass membrane protein</topology>
    </subcellularLocation>
</comment>
<dbReference type="NCBIfam" id="TIGR04056">
    <property type="entry name" value="OMP_RagA_SusC"/>
    <property type="match status" value="1"/>
</dbReference>
<sequence>MLLFCVSAISAQKITISGKVTDEMKDPIIGATVSVKGDNTAGTITDLDGNYFLEADSKSTLVFSFIGYETQEISVNGKTQINVSLKEESVMLAEVVAIGYGVQKKKELTGAVSQIKSDEMLKIAGSDFTKTLQGKISGLNITESSGRPGDGAVIQIRGLGSINGNSSPLYVVDGIPADGNPNLPAEEIETIDVLKDGASAAVYGTRASNGVILITTKRGKAGKAKVSFSGYYGLQNIVSGTPLLSTPQQLYVDEMYQRALGGNSSDLYYNPDAMDYNTDFIGSVTLDNAPMQNYNLTVSGGSDVMTYNVNANYFKQDGILINSGYERFSTRANATFKKGRFSGFVSIGLNHSDKSVEPWNVYQFAQYQKPYMKPLNMEDGSEVEIDADNNVEHLGYLARILTNSDDRVENSHNIAANFKIEIIDGLTYQVNLGYNYWQYKRDFFEPQFMVYDKNGNLNTASSRVDASLLQEDNSSMKLTMENVLSYDKTFGKHKVGAVIGYTIEKTDWVQSAMSKKDFISNDTPVFDAGNVLTSIGGSKSTHVIVGKLFRLQYAYDGRYMLSASGRYDGSSRMAKNNRYAFFPGVSLGWNINEEKFLKNVDWLSNLKLRASYGEVGNEGIGDYKYASYIRNQIDYVWGPETGDQLGLGAIQRAYSNPNIVWETNVSKNIGLDASLLRGALSLSFDMYKNNKKDMLLDVIIPASSGTNVGWGNNSITSNIGNMVNKGFEFSATYKGHTKFGMNWSLIGTFTKNINEITSLGDMNEIPLANSKLGSWLNNDNVTTYMKVGYPAGSFFLIESDGVIQTQEELDAVKSYMPNAKLGDLKLVDQNGDNIIDDKDRVYKGSSMPKFEMGLTFNADYKGFDFSTQLYYSHKNMVYNGAKQFAYAGVRHVELYDMWTPNNINSDIPVPEPYNCNPRLDYFLEDGTFLRLRNITLGYSLPRKWFKGILDYARIYVTAQNPFTFTKYEGYDPEVGGDGVASRGVDKANYPITRKFLFGVQLDF</sequence>
<evidence type="ECO:0000256" key="7">
    <source>
        <dbReference type="PROSITE-ProRule" id="PRU01360"/>
    </source>
</evidence>
<dbReference type="GO" id="GO:0009279">
    <property type="term" value="C:cell outer membrane"/>
    <property type="evidence" value="ECO:0007669"/>
    <property type="project" value="UniProtKB-SubCell"/>
</dbReference>
<dbReference type="SUPFAM" id="SSF49464">
    <property type="entry name" value="Carboxypeptidase regulatory domain-like"/>
    <property type="match status" value="1"/>
</dbReference>
<reference evidence="9 10" key="1">
    <citation type="submission" date="2019-06" db="EMBL/GenBank/DDBJ databases">
        <title>Complete genome sequence of Bacteroides uniformis NBRC 113350.</title>
        <authorList>
            <person name="Miura T."/>
            <person name="Furukawa M."/>
            <person name="Shimamura M."/>
            <person name="Ohyama Y."/>
            <person name="Yamazoe A."/>
            <person name="Kawasaki H."/>
        </authorList>
    </citation>
    <scope>NUCLEOTIDE SEQUENCE [LARGE SCALE GENOMIC DNA]</scope>
    <source>
        <strain evidence="9 10">NBRC 113350</strain>
        <plasmid evidence="10">pbun1 dna</plasmid>
    </source>
</reference>
<feature type="domain" description="TonB-dependent receptor plug" evidence="8">
    <location>
        <begin position="104"/>
        <end position="211"/>
    </location>
</feature>
<keyword evidence="3 7" id="KW-1134">Transmembrane beta strand</keyword>
<keyword evidence="4 7" id="KW-0812">Transmembrane</keyword>
<dbReference type="InterPro" id="IPR023996">
    <property type="entry name" value="TonB-dep_OMP_SusC/RagA"/>
</dbReference>
<dbReference type="InterPro" id="IPR023997">
    <property type="entry name" value="TonB-dep_OMP_SusC/RagA_CS"/>
</dbReference>
<dbReference type="Gene3D" id="2.60.40.1120">
    <property type="entry name" value="Carboxypeptidase-like, regulatory domain"/>
    <property type="match status" value="1"/>
</dbReference>
<dbReference type="InterPro" id="IPR039426">
    <property type="entry name" value="TonB-dep_rcpt-like"/>
</dbReference>
<proteinExistence type="inferred from homology"/>
<evidence type="ECO:0000313" key="10">
    <source>
        <dbReference type="Proteomes" id="UP000320533"/>
    </source>
</evidence>
<dbReference type="InterPro" id="IPR036942">
    <property type="entry name" value="Beta-barrel_TonB_sf"/>
</dbReference>
<keyword evidence="5 7" id="KW-0472">Membrane</keyword>
<evidence type="ECO:0000256" key="5">
    <source>
        <dbReference type="ARBA" id="ARBA00023136"/>
    </source>
</evidence>
<dbReference type="EMBL" id="AP019725">
    <property type="protein sequence ID" value="BBK89485.1"/>
    <property type="molecule type" value="Genomic_DNA"/>
</dbReference>
<dbReference type="KEGG" id="bun:Bun01g_38550"/>
<protein>
    <submittedName>
        <fullName evidence="9">SusC/RagA family TonB-linked outer membrane protein</fullName>
    </submittedName>
</protein>
<comment type="similarity">
    <text evidence="7">Belongs to the TonB-dependent receptor family.</text>
</comment>
<dbReference type="SUPFAM" id="SSF56935">
    <property type="entry name" value="Porins"/>
    <property type="match status" value="1"/>
</dbReference>
<dbReference type="NCBIfam" id="TIGR04057">
    <property type="entry name" value="SusC_RagA_signa"/>
    <property type="match status" value="1"/>
</dbReference>
<dbReference type="AlphaFoldDB" id="A0A4Y1VLM9"/>
<organism evidence="9 10">
    <name type="scientific">Bacteroides uniformis</name>
    <dbReference type="NCBI Taxonomy" id="820"/>
    <lineage>
        <taxon>Bacteria</taxon>
        <taxon>Pseudomonadati</taxon>
        <taxon>Bacteroidota</taxon>
        <taxon>Bacteroidia</taxon>
        <taxon>Bacteroidales</taxon>
        <taxon>Bacteroidaceae</taxon>
        <taxon>Bacteroides</taxon>
    </lineage>
</organism>
<geneLocation type="plasmid" evidence="10">
    <name>pbun1 dna</name>
</geneLocation>
<evidence type="ECO:0000256" key="2">
    <source>
        <dbReference type="ARBA" id="ARBA00022448"/>
    </source>
</evidence>
<accession>A0A4Y1VLM9</accession>
<dbReference type="Proteomes" id="UP000320533">
    <property type="component" value="Plasmid pBUN1"/>
</dbReference>
<gene>
    <name evidence="9" type="ORF">Bun01g_38550</name>
</gene>
<name>A0A4Y1VLM9_BACUN</name>
<evidence type="ECO:0000313" key="9">
    <source>
        <dbReference type="EMBL" id="BBK89485.1"/>
    </source>
</evidence>
<dbReference type="Gene3D" id="2.40.170.20">
    <property type="entry name" value="TonB-dependent receptor, beta-barrel domain"/>
    <property type="match status" value="1"/>
</dbReference>
<keyword evidence="9" id="KW-0614">Plasmid</keyword>
<dbReference type="FunFam" id="2.60.40.1120:FF:000003">
    <property type="entry name" value="Outer membrane protein Omp121"/>
    <property type="match status" value="1"/>
</dbReference>
<keyword evidence="2 7" id="KW-0813">Transport</keyword>
<evidence type="ECO:0000256" key="4">
    <source>
        <dbReference type="ARBA" id="ARBA00022692"/>
    </source>
</evidence>
<dbReference type="InterPro" id="IPR037066">
    <property type="entry name" value="Plug_dom_sf"/>
</dbReference>
<dbReference type="InterPro" id="IPR012910">
    <property type="entry name" value="Plug_dom"/>
</dbReference>
<dbReference type="PROSITE" id="PS52016">
    <property type="entry name" value="TONB_DEPENDENT_REC_3"/>
    <property type="match status" value="1"/>
</dbReference>